<keyword evidence="1" id="KW-0812">Transmembrane</keyword>
<feature type="transmembrane region" description="Helical" evidence="1">
    <location>
        <begin position="12"/>
        <end position="35"/>
    </location>
</feature>
<keyword evidence="1" id="KW-0472">Membrane</keyword>
<comment type="caution">
    <text evidence="2">The sequence shown here is derived from an EMBL/GenBank/DDBJ whole genome shotgun (WGS) entry which is preliminary data.</text>
</comment>
<accession>A0AAV7BRJ2</accession>
<evidence type="ECO:0000313" key="3">
    <source>
        <dbReference type="Proteomes" id="UP000824782"/>
    </source>
</evidence>
<keyword evidence="3" id="KW-1185">Reference proteome</keyword>
<dbReference type="AlphaFoldDB" id="A0AAV7BRJ2"/>
<evidence type="ECO:0000313" key="2">
    <source>
        <dbReference type="EMBL" id="KAG8574972.1"/>
    </source>
</evidence>
<dbReference type="Proteomes" id="UP000824782">
    <property type="component" value="Unassembled WGS sequence"/>
</dbReference>
<reference evidence="2" key="1">
    <citation type="thesis" date="2020" institute="ProQuest LLC" country="789 East Eisenhower Parkway, Ann Arbor, MI, USA">
        <title>Comparative Genomics and Chromosome Evolution.</title>
        <authorList>
            <person name="Mudd A.B."/>
        </authorList>
    </citation>
    <scope>NUCLEOTIDE SEQUENCE</scope>
    <source>
        <strain evidence="2">237g6f4</strain>
        <tissue evidence="2">Blood</tissue>
    </source>
</reference>
<protein>
    <recommendedName>
        <fullName evidence="4">Secreted protein</fullName>
    </recommendedName>
</protein>
<gene>
    <name evidence="2" type="ORF">GDO81_009405</name>
</gene>
<organism evidence="2 3">
    <name type="scientific">Engystomops pustulosus</name>
    <name type="common">Tungara frog</name>
    <name type="synonym">Physalaemus pustulosus</name>
    <dbReference type="NCBI Taxonomy" id="76066"/>
    <lineage>
        <taxon>Eukaryota</taxon>
        <taxon>Metazoa</taxon>
        <taxon>Chordata</taxon>
        <taxon>Craniata</taxon>
        <taxon>Vertebrata</taxon>
        <taxon>Euteleostomi</taxon>
        <taxon>Amphibia</taxon>
        <taxon>Batrachia</taxon>
        <taxon>Anura</taxon>
        <taxon>Neobatrachia</taxon>
        <taxon>Hyloidea</taxon>
        <taxon>Leptodactylidae</taxon>
        <taxon>Leiuperinae</taxon>
        <taxon>Engystomops</taxon>
    </lineage>
</organism>
<evidence type="ECO:0008006" key="4">
    <source>
        <dbReference type="Google" id="ProtNLM"/>
    </source>
</evidence>
<evidence type="ECO:0000256" key="1">
    <source>
        <dbReference type="SAM" id="Phobius"/>
    </source>
</evidence>
<dbReference type="EMBL" id="WNYA01000004">
    <property type="protein sequence ID" value="KAG8574972.1"/>
    <property type="molecule type" value="Genomic_DNA"/>
</dbReference>
<sequence length="84" mass="9910">MPVIFLRSAQTTFVLFIPSLVFRFCPCTFLHACILRSQLRTSEVLSRSLKKFFVLDFYSVCSELPTFLFHRIIKQVFQDKNVDK</sequence>
<proteinExistence type="predicted"/>
<name>A0AAV7BRJ2_ENGPU</name>
<keyword evidence="1" id="KW-1133">Transmembrane helix</keyword>